<name>A0A1M6QU04_9RHOB</name>
<keyword evidence="3" id="KW-1185">Reference proteome</keyword>
<accession>A0A1M6QU04</accession>
<organism evidence="2 3">
    <name type="scientific">Shimia gijangensis</name>
    <dbReference type="NCBI Taxonomy" id="1470563"/>
    <lineage>
        <taxon>Bacteria</taxon>
        <taxon>Pseudomonadati</taxon>
        <taxon>Pseudomonadota</taxon>
        <taxon>Alphaproteobacteria</taxon>
        <taxon>Rhodobacterales</taxon>
        <taxon>Roseobacteraceae</taxon>
    </lineage>
</organism>
<dbReference type="InterPro" id="IPR032710">
    <property type="entry name" value="NTF2-like_dom_sf"/>
</dbReference>
<dbReference type="Proteomes" id="UP000183982">
    <property type="component" value="Unassembled WGS sequence"/>
</dbReference>
<proteinExistence type="predicted"/>
<protein>
    <submittedName>
        <fullName evidence="2">SnoaL-like domain-containing protein</fullName>
    </submittedName>
</protein>
<dbReference type="Gene3D" id="3.10.450.50">
    <property type="match status" value="1"/>
</dbReference>
<evidence type="ECO:0000313" key="3">
    <source>
        <dbReference type="Proteomes" id="UP000183982"/>
    </source>
</evidence>
<dbReference type="AlphaFoldDB" id="A0A1M6QU04"/>
<gene>
    <name evidence="2" type="ORF">SAMN05444000_12320</name>
</gene>
<dbReference type="STRING" id="1470563.SAMN05444000_12320"/>
<dbReference type="SUPFAM" id="SSF54427">
    <property type="entry name" value="NTF2-like"/>
    <property type="match status" value="1"/>
</dbReference>
<reference evidence="3" key="1">
    <citation type="submission" date="2016-11" db="EMBL/GenBank/DDBJ databases">
        <authorList>
            <person name="Varghese N."/>
            <person name="Submissions S."/>
        </authorList>
    </citation>
    <scope>NUCLEOTIDE SEQUENCE [LARGE SCALE GENOMIC DNA]</scope>
    <source>
        <strain evidence="3">DSM 100564</strain>
    </source>
</reference>
<evidence type="ECO:0000259" key="1">
    <source>
        <dbReference type="Pfam" id="PF12680"/>
    </source>
</evidence>
<dbReference type="EMBL" id="FQZQ01000023">
    <property type="protein sequence ID" value="SHK23762.1"/>
    <property type="molecule type" value="Genomic_DNA"/>
</dbReference>
<evidence type="ECO:0000313" key="2">
    <source>
        <dbReference type="EMBL" id="SHK23762.1"/>
    </source>
</evidence>
<feature type="domain" description="SnoaL-like" evidence="1">
    <location>
        <begin position="12"/>
        <end position="113"/>
    </location>
</feature>
<dbReference type="InterPro" id="IPR037401">
    <property type="entry name" value="SnoaL-like"/>
</dbReference>
<dbReference type="Pfam" id="PF12680">
    <property type="entry name" value="SnoaL_2"/>
    <property type="match status" value="1"/>
</dbReference>
<sequence>MDTLMEKRQILEDWYQRVWVEGDLDAIDEMFSPDTQAAGLLPEMQMGPDEFRELVPMFLAMVENPTVSLDKVMEDGDWASALYSMRVTDASSGKPVIGTGQLFARFNGDKIAETYNSFDFMSFFEQVGLLPEQSLALCLTGQRIG</sequence>